<dbReference type="SUPFAM" id="SSF158446">
    <property type="entry name" value="IVS-encoded protein-like"/>
    <property type="match status" value="1"/>
</dbReference>
<dbReference type="RefSeq" id="WP_151693823.1">
    <property type="nucleotide sequence ID" value="NZ_BMGX01000001.1"/>
</dbReference>
<organism evidence="1 2">
    <name type="scientific">Phaeocystidibacter marisrubri</name>
    <dbReference type="NCBI Taxonomy" id="1577780"/>
    <lineage>
        <taxon>Bacteria</taxon>
        <taxon>Pseudomonadati</taxon>
        <taxon>Bacteroidota</taxon>
        <taxon>Flavobacteriia</taxon>
        <taxon>Flavobacteriales</taxon>
        <taxon>Phaeocystidibacteraceae</taxon>
        <taxon>Phaeocystidibacter</taxon>
    </lineage>
</organism>
<dbReference type="Pfam" id="PF05635">
    <property type="entry name" value="23S_rRNA_IVP"/>
    <property type="match status" value="1"/>
</dbReference>
<dbReference type="Proteomes" id="UP000484164">
    <property type="component" value="Unassembled WGS sequence"/>
</dbReference>
<proteinExistence type="predicted"/>
<keyword evidence="2" id="KW-1185">Reference proteome</keyword>
<comment type="caution">
    <text evidence="1">The sequence shown here is derived from an EMBL/GenBank/DDBJ whole genome shotgun (WGS) entry which is preliminary data.</text>
</comment>
<gene>
    <name evidence="1" type="ORF">F8C82_11990</name>
</gene>
<dbReference type="AlphaFoldDB" id="A0A6L3ZFH8"/>
<sequence length="124" mass="14287">MATIKHFKELNSWKSALLLFQALHSRFRTSPKLRREYELKNQIIRASLSIMNNIAEGFGRKSNKEFLRFLSIARGSCFEVESMIYAMDSTRLISPSELEDYLEHISSIKGNLAGLSKYLHSISK</sequence>
<dbReference type="EMBL" id="WBVQ01000002">
    <property type="protein sequence ID" value="KAB2816396.1"/>
    <property type="molecule type" value="Genomic_DNA"/>
</dbReference>
<dbReference type="InterPro" id="IPR036583">
    <property type="entry name" value="23S_rRNA_IVS_sf"/>
</dbReference>
<dbReference type="NCBIfam" id="TIGR02436">
    <property type="entry name" value="four helix bundle protein"/>
    <property type="match status" value="1"/>
</dbReference>
<protein>
    <submittedName>
        <fullName evidence="1">Four helix bundle protein</fullName>
    </submittedName>
</protein>
<dbReference type="PANTHER" id="PTHR38471">
    <property type="entry name" value="FOUR HELIX BUNDLE PROTEIN"/>
    <property type="match status" value="1"/>
</dbReference>
<reference evidence="1 2" key="1">
    <citation type="submission" date="2019-10" db="EMBL/GenBank/DDBJ databases">
        <title>Genome sequence of Phaeocystidibacter marisrubri JCM30614 (type strain).</title>
        <authorList>
            <person name="Bowman J.P."/>
        </authorList>
    </citation>
    <scope>NUCLEOTIDE SEQUENCE [LARGE SCALE GENOMIC DNA]</scope>
    <source>
        <strain evidence="1 2">JCM 30614</strain>
    </source>
</reference>
<dbReference type="InterPro" id="IPR012657">
    <property type="entry name" value="23S_rRNA-intervening_sequence"/>
</dbReference>
<dbReference type="Gene3D" id="1.20.1440.60">
    <property type="entry name" value="23S rRNA-intervening sequence"/>
    <property type="match status" value="1"/>
</dbReference>
<name>A0A6L3ZFH8_9FLAO</name>
<dbReference type="PANTHER" id="PTHR38471:SF2">
    <property type="entry name" value="FOUR HELIX BUNDLE PROTEIN"/>
    <property type="match status" value="1"/>
</dbReference>
<accession>A0A6L3ZFH8</accession>
<evidence type="ECO:0000313" key="2">
    <source>
        <dbReference type="Proteomes" id="UP000484164"/>
    </source>
</evidence>
<dbReference type="OrthoDB" id="5515766at2"/>
<evidence type="ECO:0000313" key="1">
    <source>
        <dbReference type="EMBL" id="KAB2816396.1"/>
    </source>
</evidence>